<dbReference type="OrthoDB" id="126324at2759"/>
<dbReference type="InterPro" id="IPR021109">
    <property type="entry name" value="Peptidase_aspartic_dom_sf"/>
</dbReference>
<name>A0A329RI55_9STRA</name>
<accession>A0A329RI55</accession>
<gene>
    <name evidence="2" type="ORF">PC110_g19749</name>
</gene>
<dbReference type="Proteomes" id="UP000251314">
    <property type="component" value="Unassembled WGS sequence"/>
</dbReference>
<reference evidence="2 3" key="1">
    <citation type="submission" date="2018-01" db="EMBL/GenBank/DDBJ databases">
        <title>Draft genome of the strawberry crown rot pathogen Phytophthora cactorum.</title>
        <authorList>
            <person name="Armitage A.D."/>
            <person name="Lysoe E."/>
            <person name="Nellist C.F."/>
            <person name="Harrison R.J."/>
            <person name="Brurberg M.B."/>
        </authorList>
    </citation>
    <scope>NUCLEOTIDE SEQUENCE [LARGE SCALE GENOMIC DNA]</scope>
    <source>
        <strain evidence="2 3">10300</strain>
    </source>
</reference>
<feature type="region of interest" description="Disordered" evidence="1">
    <location>
        <begin position="165"/>
        <end position="199"/>
    </location>
</feature>
<dbReference type="AlphaFoldDB" id="A0A329RI55"/>
<evidence type="ECO:0000256" key="1">
    <source>
        <dbReference type="SAM" id="MobiDB-lite"/>
    </source>
</evidence>
<dbReference type="VEuPathDB" id="FungiDB:PC110_g19749"/>
<keyword evidence="3" id="KW-1185">Reference proteome</keyword>
<dbReference type="EMBL" id="MJFZ01000986">
    <property type="protein sequence ID" value="RAW23819.1"/>
    <property type="molecule type" value="Genomic_DNA"/>
</dbReference>
<organism evidence="2 3">
    <name type="scientific">Phytophthora cactorum</name>
    <dbReference type="NCBI Taxonomy" id="29920"/>
    <lineage>
        <taxon>Eukaryota</taxon>
        <taxon>Sar</taxon>
        <taxon>Stramenopiles</taxon>
        <taxon>Oomycota</taxon>
        <taxon>Peronosporomycetes</taxon>
        <taxon>Peronosporales</taxon>
        <taxon>Peronosporaceae</taxon>
        <taxon>Phytophthora</taxon>
    </lineage>
</organism>
<protein>
    <submittedName>
        <fullName evidence="2">Uncharacterized protein</fullName>
    </submittedName>
</protein>
<feature type="compositionally biased region" description="Polar residues" evidence="1">
    <location>
        <begin position="171"/>
        <end position="181"/>
    </location>
</feature>
<dbReference type="Gene3D" id="2.40.70.10">
    <property type="entry name" value="Acid Proteases"/>
    <property type="match status" value="1"/>
</dbReference>
<proteinExistence type="predicted"/>
<evidence type="ECO:0000313" key="3">
    <source>
        <dbReference type="Proteomes" id="UP000251314"/>
    </source>
</evidence>
<comment type="caution">
    <text evidence="2">The sequence shown here is derived from an EMBL/GenBank/DDBJ whole genome shotgun (WGS) entry which is preliminary data.</text>
</comment>
<sequence>MARFLLKGKPVESVTDDKILQLVCQRCQTLKNEYIPDIKTLFKRELRMDLSVDDCDARVFQDFQDFTRIMEENGLQGLIGTADPGHKDRMKERCRLLVENMQPVLLQEQIQRQIDFERRDCRTDDVALCTLILEHAKAQQPFFSQSKDSAGASKGKSGAAATATTLKQAGLKSTKTSSGKRNSGGAAPTNARAPKASVPPTEGCLFCKGPHWLRECPAVTEQQCRATLERFKEAKQQRVGSIRLKSAGAGHARYMATLNGVLEVPYLLETGADRSMLPSDVLHGLEAAAPPVTVHQLARPVTVILADGRTTNCVEEALLDLQLTTAAGIVNIQRVPCLVMSSEDDELLDEEDKFPVGYELLNTAGIAGGDMPAIQREIIDTAVENGFPVQRRNELEALLNAHDEIWGVQASHGPPSRVEPMQVTL</sequence>
<evidence type="ECO:0000313" key="2">
    <source>
        <dbReference type="EMBL" id="RAW23819.1"/>
    </source>
</evidence>